<evidence type="ECO:0000313" key="4">
    <source>
        <dbReference type="EMBL" id="MFJ4082134.1"/>
    </source>
</evidence>
<proteinExistence type="predicted"/>
<evidence type="ECO:0000256" key="1">
    <source>
        <dbReference type="SAM" id="MobiDB-lite"/>
    </source>
</evidence>
<dbReference type="InterPro" id="IPR048202">
    <property type="entry name" value="SCO1860-like"/>
</dbReference>
<keyword evidence="2" id="KW-0812">Transmembrane</keyword>
<feature type="transmembrane region" description="Helical" evidence="2">
    <location>
        <begin position="280"/>
        <end position="299"/>
    </location>
</feature>
<dbReference type="EMBL" id="JBIVGG010000011">
    <property type="protein sequence ID" value="MFJ4082134.1"/>
    <property type="molecule type" value="Genomic_DNA"/>
</dbReference>
<name>A0ABW8FJA4_9ACTN</name>
<feature type="chain" id="PRO_5045970473" evidence="3">
    <location>
        <begin position="24"/>
        <end position="303"/>
    </location>
</feature>
<evidence type="ECO:0000256" key="3">
    <source>
        <dbReference type="SAM" id="SignalP"/>
    </source>
</evidence>
<keyword evidence="2" id="KW-1133">Transmembrane helix</keyword>
<keyword evidence="3" id="KW-0732">Signal</keyword>
<dbReference type="RefSeq" id="WP_402073924.1">
    <property type="nucleotide sequence ID" value="NZ_JBIVGG010000011.1"/>
</dbReference>
<evidence type="ECO:0000256" key="2">
    <source>
        <dbReference type="SAM" id="Phobius"/>
    </source>
</evidence>
<protein>
    <submittedName>
        <fullName evidence="4">SCO1860 family LAETG-anchored protein</fullName>
    </submittedName>
</protein>
<feature type="signal peptide" evidence="3">
    <location>
        <begin position="1"/>
        <end position="23"/>
    </location>
</feature>
<keyword evidence="5" id="KW-1185">Reference proteome</keyword>
<dbReference type="Proteomes" id="UP001617511">
    <property type="component" value="Unassembled WGS sequence"/>
</dbReference>
<reference evidence="4 5" key="1">
    <citation type="submission" date="2024-10" db="EMBL/GenBank/DDBJ databases">
        <title>The Natural Products Discovery Center: Release of the First 8490 Sequenced Strains for Exploring Actinobacteria Biosynthetic Diversity.</title>
        <authorList>
            <person name="Kalkreuter E."/>
            <person name="Kautsar S.A."/>
            <person name="Yang D."/>
            <person name="Bader C.D."/>
            <person name="Teijaro C.N."/>
            <person name="Fluegel L."/>
            <person name="Davis C.M."/>
            <person name="Simpson J.R."/>
            <person name="Lauterbach L."/>
            <person name="Steele A.D."/>
            <person name="Gui C."/>
            <person name="Meng S."/>
            <person name="Li G."/>
            <person name="Viehrig K."/>
            <person name="Ye F."/>
            <person name="Su P."/>
            <person name="Kiefer A.F."/>
            <person name="Nichols A."/>
            <person name="Cepeda A.J."/>
            <person name="Yan W."/>
            <person name="Fan B."/>
            <person name="Jiang Y."/>
            <person name="Adhikari A."/>
            <person name="Zheng C.-J."/>
            <person name="Schuster L."/>
            <person name="Cowan T.M."/>
            <person name="Smanski M.J."/>
            <person name="Chevrette M.G."/>
            <person name="De Carvalho L.P.S."/>
            <person name="Shen B."/>
        </authorList>
    </citation>
    <scope>NUCLEOTIDE SEQUENCE [LARGE SCALE GENOMIC DNA]</scope>
    <source>
        <strain evidence="4 5">NPDC089932</strain>
    </source>
</reference>
<feature type="region of interest" description="Disordered" evidence="1">
    <location>
        <begin position="239"/>
        <end position="275"/>
    </location>
</feature>
<organism evidence="4 5">
    <name type="scientific">Streptomyces iakyrus</name>
    <dbReference type="NCBI Taxonomy" id="68219"/>
    <lineage>
        <taxon>Bacteria</taxon>
        <taxon>Bacillati</taxon>
        <taxon>Actinomycetota</taxon>
        <taxon>Actinomycetes</taxon>
        <taxon>Kitasatosporales</taxon>
        <taxon>Streptomycetaceae</taxon>
        <taxon>Streptomyces</taxon>
    </lineage>
</organism>
<accession>A0ABW8FJA4</accession>
<evidence type="ECO:0000313" key="5">
    <source>
        <dbReference type="Proteomes" id="UP001617511"/>
    </source>
</evidence>
<keyword evidence="2" id="KW-0472">Membrane</keyword>
<dbReference type="NCBIfam" id="NF041528">
    <property type="entry name" value="strep_LAETG"/>
    <property type="match status" value="1"/>
</dbReference>
<comment type="caution">
    <text evidence="4">The sequence shown here is derived from an EMBL/GenBank/DDBJ whole genome shotgun (WGS) entry which is preliminary data.</text>
</comment>
<gene>
    <name evidence="4" type="ORF">ACIP2Z_24645</name>
</gene>
<dbReference type="NCBIfam" id="NF041527">
    <property type="entry name" value="SCO1860_LAETG"/>
    <property type="match status" value="1"/>
</dbReference>
<sequence length="303" mass="30278">MNSPSFRMPARRLAIVATATALAAGPVALTGVSPAHATGDHGRASAVVLRTGLDVSLLNKSVNVPLAVALNDVQAPRSAEKTTLTATLDAVDGGRPFSVLRAEVAEASATATATKAEGVTTLAQARLHVPGLPLLSLIEVEQVTARATCEVGRKPFATTGLPGSVTVLGKRVALTADGPTDVRVPGVGEVRLDLSSTRTTARTAAATALDLKVSVNPAKLNVAEVDGTVTLAEATCRTPRPEAAAQPPAEPSAPPADVRPQGAPAESGLAETGGGSTTPYVVGAAVVLLAAGGGAVALARRRG</sequence>